<feature type="signal peptide" evidence="5">
    <location>
        <begin position="1"/>
        <end position="20"/>
    </location>
</feature>
<organism evidence="6">
    <name type="scientific">Oryza brachyantha</name>
    <name type="common">malo sina</name>
    <dbReference type="NCBI Taxonomy" id="4533"/>
    <lineage>
        <taxon>Eukaryota</taxon>
        <taxon>Viridiplantae</taxon>
        <taxon>Streptophyta</taxon>
        <taxon>Embryophyta</taxon>
        <taxon>Tracheophyta</taxon>
        <taxon>Spermatophyta</taxon>
        <taxon>Magnoliopsida</taxon>
        <taxon>Liliopsida</taxon>
        <taxon>Poales</taxon>
        <taxon>Poaceae</taxon>
        <taxon>BOP clade</taxon>
        <taxon>Oryzoideae</taxon>
        <taxon>Oryzeae</taxon>
        <taxon>Oryzinae</taxon>
        <taxon>Oryza</taxon>
    </lineage>
</organism>
<feature type="chain" id="PRO_5003773448" description="Knottin scorpion toxin-like domain-containing protein" evidence="5">
    <location>
        <begin position="21"/>
        <end position="85"/>
    </location>
</feature>
<dbReference type="Proteomes" id="UP000006038">
    <property type="component" value="Chromosome 5"/>
</dbReference>
<dbReference type="Gramene" id="OB05G16620.1">
    <property type="protein sequence ID" value="OB05G16620.1"/>
    <property type="gene ID" value="OB05G16620"/>
</dbReference>
<protein>
    <recommendedName>
        <fullName evidence="8">Knottin scorpion toxin-like domain-containing protein</fullName>
    </recommendedName>
</protein>
<dbReference type="AlphaFoldDB" id="J3M4Y8"/>
<evidence type="ECO:0000256" key="4">
    <source>
        <dbReference type="ARBA" id="ARBA00022821"/>
    </source>
</evidence>
<keyword evidence="5" id="KW-0732">Signal</keyword>
<accession>J3M4Y8</accession>
<dbReference type="InterPro" id="IPR010851">
    <property type="entry name" value="DEFL"/>
</dbReference>
<keyword evidence="7" id="KW-1185">Reference proteome</keyword>
<dbReference type="EnsemblPlants" id="OB05G16620.1">
    <property type="protein sequence ID" value="OB05G16620.1"/>
    <property type="gene ID" value="OB05G16620"/>
</dbReference>
<reference evidence="6" key="1">
    <citation type="journal article" date="2013" name="Nat. Commun.">
        <title>Whole-genome sequencing of Oryza brachyantha reveals mechanisms underlying Oryza genome evolution.</title>
        <authorList>
            <person name="Chen J."/>
            <person name="Huang Q."/>
            <person name="Gao D."/>
            <person name="Wang J."/>
            <person name="Lang Y."/>
            <person name="Liu T."/>
            <person name="Li B."/>
            <person name="Bai Z."/>
            <person name="Luis Goicoechea J."/>
            <person name="Liang C."/>
            <person name="Chen C."/>
            <person name="Zhang W."/>
            <person name="Sun S."/>
            <person name="Liao Y."/>
            <person name="Zhang X."/>
            <person name="Yang L."/>
            <person name="Song C."/>
            <person name="Wang M."/>
            <person name="Shi J."/>
            <person name="Liu G."/>
            <person name="Liu J."/>
            <person name="Zhou H."/>
            <person name="Zhou W."/>
            <person name="Yu Q."/>
            <person name="An N."/>
            <person name="Chen Y."/>
            <person name="Cai Q."/>
            <person name="Wang B."/>
            <person name="Liu B."/>
            <person name="Min J."/>
            <person name="Huang Y."/>
            <person name="Wu H."/>
            <person name="Li Z."/>
            <person name="Zhang Y."/>
            <person name="Yin Y."/>
            <person name="Song W."/>
            <person name="Jiang J."/>
            <person name="Jackson S.A."/>
            <person name="Wing R.A."/>
            <person name="Wang J."/>
            <person name="Chen M."/>
        </authorList>
    </citation>
    <scope>NUCLEOTIDE SEQUENCE [LARGE SCALE GENOMIC DNA]</scope>
    <source>
        <strain evidence="6">cv. IRGC 101232</strain>
    </source>
</reference>
<comment type="similarity">
    <text evidence="1">Belongs to the DEFL family.</text>
</comment>
<dbReference type="Pfam" id="PF07333">
    <property type="entry name" value="SLR1-BP"/>
    <property type="match status" value="1"/>
</dbReference>
<dbReference type="GO" id="GO:0031640">
    <property type="term" value="P:killing of cells of another organism"/>
    <property type="evidence" value="ECO:0007669"/>
    <property type="project" value="UniProtKB-KW"/>
</dbReference>
<proteinExistence type="inferred from homology"/>
<keyword evidence="4" id="KW-0611">Plant defense</keyword>
<evidence type="ECO:0000313" key="6">
    <source>
        <dbReference type="EnsemblPlants" id="OB05G16620.1"/>
    </source>
</evidence>
<sequence>MRTRHMLLLSLALLLISSEGRVVPADMTCNSIMIQQGKQCDSDACDKQCKYDFNGVGQCVAEGCKCYYCDGSYFFQGQKLSLLSP</sequence>
<evidence type="ECO:0008006" key="8">
    <source>
        <dbReference type="Google" id="ProtNLM"/>
    </source>
</evidence>
<name>J3M4Y8_ORYBR</name>
<dbReference type="OMA" id="CNSIMIQ"/>
<dbReference type="GO" id="GO:0050832">
    <property type="term" value="P:defense response to fungus"/>
    <property type="evidence" value="ECO:0007669"/>
    <property type="project" value="UniProtKB-KW"/>
</dbReference>
<reference evidence="6" key="2">
    <citation type="submission" date="2013-04" db="UniProtKB">
        <authorList>
            <consortium name="EnsemblPlants"/>
        </authorList>
    </citation>
    <scope>IDENTIFICATION</scope>
</reference>
<evidence type="ECO:0000256" key="5">
    <source>
        <dbReference type="SAM" id="SignalP"/>
    </source>
</evidence>
<evidence type="ECO:0000256" key="3">
    <source>
        <dbReference type="ARBA" id="ARBA00022577"/>
    </source>
</evidence>
<keyword evidence="2" id="KW-0929">Antimicrobial</keyword>
<evidence type="ECO:0000313" key="7">
    <source>
        <dbReference type="Proteomes" id="UP000006038"/>
    </source>
</evidence>
<evidence type="ECO:0000256" key="1">
    <source>
        <dbReference type="ARBA" id="ARBA00006722"/>
    </source>
</evidence>
<evidence type="ECO:0000256" key="2">
    <source>
        <dbReference type="ARBA" id="ARBA00022529"/>
    </source>
</evidence>
<dbReference type="HOGENOM" id="CLU_184156_3_0_1"/>
<keyword evidence="3" id="KW-0295">Fungicide</keyword>